<keyword evidence="8" id="KW-0256">Endoplasmic reticulum</keyword>
<dbReference type="GO" id="GO:0005783">
    <property type="term" value="C:endoplasmic reticulum"/>
    <property type="evidence" value="ECO:0007669"/>
    <property type="project" value="UniProtKB-SubCell"/>
</dbReference>
<dbReference type="GO" id="GO:0005496">
    <property type="term" value="F:steroid binding"/>
    <property type="evidence" value="ECO:0007669"/>
    <property type="project" value="UniProtKB-KW"/>
</dbReference>
<dbReference type="InterPro" id="IPR050577">
    <property type="entry name" value="MAPR/NEUFC/NENF-like"/>
</dbReference>
<comment type="similarity">
    <text evidence="13">Belongs to the cytochrome b5 family. MAPR subfamily.</text>
</comment>
<evidence type="ECO:0000256" key="6">
    <source>
        <dbReference type="ARBA" id="ARBA00022692"/>
    </source>
</evidence>
<accession>A0A6J1DCX2</accession>
<dbReference type="Proteomes" id="UP000504603">
    <property type="component" value="Unplaced"/>
</dbReference>
<evidence type="ECO:0000256" key="13">
    <source>
        <dbReference type="ARBA" id="ARBA00038357"/>
    </source>
</evidence>
<gene>
    <name evidence="18" type="primary">LOC111019874</name>
</gene>
<keyword evidence="4" id="KW-0349">Heme</keyword>
<evidence type="ECO:0000256" key="12">
    <source>
        <dbReference type="ARBA" id="ARBA00023136"/>
    </source>
</evidence>
<evidence type="ECO:0000256" key="8">
    <source>
        <dbReference type="ARBA" id="ARBA00022824"/>
    </source>
</evidence>
<evidence type="ECO:0000256" key="15">
    <source>
        <dbReference type="SAM" id="Phobius"/>
    </source>
</evidence>
<keyword evidence="6 15" id="KW-0812">Transmembrane</keyword>
<dbReference type="Gene3D" id="3.10.120.10">
    <property type="entry name" value="Cytochrome b5-like heme/steroid binding domain"/>
    <property type="match status" value="1"/>
</dbReference>
<keyword evidence="7" id="KW-0479">Metal-binding</keyword>
<evidence type="ECO:0000256" key="9">
    <source>
        <dbReference type="ARBA" id="ARBA00022989"/>
    </source>
</evidence>
<dbReference type="PANTHER" id="PTHR10281:SF72">
    <property type="entry name" value="NEUDESIN"/>
    <property type="match status" value="1"/>
</dbReference>
<keyword evidence="10" id="KW-0408">Iron</keyword>
<sequence length="205" mass="23025">MEFYWKAMEQISWYTGLSPMAFFTILASMIFVFQMVSSMFVSPEEFSKPPTVPISSSNPANSNLFVNDAVADASQAVQVGRLTEQQLRAYDGSDPNKPLLMAIKGQIYDVSSGRMFYGPGSPYAMFTGKDASRALALLSFRPEDINGNIEGLSEEELVILQDWEYKFMEKYIKVGELVPEEGLNEHSENEHPKVETGQEEHIEAQ</sequence>
<keyword evidence="11" id="KW-0446">Lipid-binding</keyword>
<feature type="domain" description="Cytochrome b5 heme-binding" evidence="16">
    <location>
        <begin position="82"/>
        <end position="178"/>
    </location>
</feature>
<keyword evidence="17" id="KW-1185">Reference proteome</keyword>
<feature type="compositionally biased region" description="Basic and acidic residues" evidence="14">
    <location>
        <begin position="183"/>
        <end position="205"/>
    </location>
</feature>
<keyword evidence="5" id="KW-0754">Steroid-binding</keyword>
<dbReference type="SMART" id="SM01117">
    <property type="entry name" value="Cyt-b5"/>
    <property type="match status" value="1"/>
</dbReference>
<feature type="region of interest" description="Disordered" evidence="14">
    <location>
        <begin position="182"/>
        <end position="205"/>
    </location>
</feature>
<dbReference type="InterPro" id="IPR036400">
    <property type="entry name" value="Cyt_B5-like_heme/steroid_sf"/>
</dbReference>
<dbReference type="PANTHER" id="PTHR10281">
    <property type="entry name" value="MEMBRANE-ASSOCIATED PROGESTERONE RECEPTOR COMPONENT-RELATED"/>
    <property type="match status" value="1"/>
</dbReference>
<evidence type="ECO:0000313" key="18">
    <source>
        <dbReference type="RefSeq" id="XP_022152070.1"/>
    </source>
</evidence>
<dbReference type="Pfam" id="PF00173">
    <property type="entry name" value="Cyt-b5"/>
    <property type="match status" value="1"/>
</dbReference>
<keyword evidence="3" id="KW-1003">Cell membrane</keyword>
<dbReference type="GO" id="GO:0046872">
    <property type="term" value="F:metal ion binding"/>
    <property type="evidence" value="ECO:0007669"/>
    <property type="project" value="UniProtKB-KW"/>
</dbReference>
<dbReference type="AlphaFoldDB" id="A0A6J1DCX2"/>
<evidence type="ECO:0000256" key="1">
    <source>
        <dbReference type="ARBA" id="ARBA00004236"/>
    </source>
</evidence>
<dbReference type="InterPro" id="IPR001199">
    <property type="entry name" value="Cyt_B5-like_heme/steroid-bd"/>
</dbReference>
<evidence type="ECO:0000256" key="7">
    <source>
        <dbReference type="ARBA" id="ARBA00022723"/>
    </source>
</evidence>
<protein>
    <submittedName>
        <fullName evidence="18">Membrane steroid-binding protein 2-like</fullName>
    </submittedName>
</protein>
<reference evidence="18" key="1">
    <citation type="submission" date="2025-08" db="UniProtKB">
        <authorList>
            <consortium name="RefSeq"/>
        </authorList>
    </citation>
    <scope>IDENTIFICATION</scope>
    <source>
        <strain evidence="18">OHB3-1</strain>
    </source>
</reference>
<proteinExistence type="inferred from homology"/>
<evidence type="ECO:0000256" key="14">
    <source>
        <dbReference type="SAM" id="MobiDB-lite"/>
    </source>
</evidence>
<dbReference type="OrthoDB" id="547796at2759"/>
<keyword evidence="12 15" id="KW-0472">Membrane</keyword>
<evidence type="ECO:0000256" key="10">
    <source>
        <dbReference type="ARBA" id="ARBA00023004"/>
    </source>
</evidence>
<evidence type="ECO:0000256" key="3">
    <source>
        <dbReference type="ARBA" id="ARBA00022475"/>
    </source>
</evidence>
<keyword evidence="9 15" id="KW-1133">Transmembrane helix</keyword>
<feature type="transmembrane region" description="Helical" evidence="15">
    <location>
        <begin position="20"/>
        <end position="41"/>
    </location>
</feature>
<dbReference type="GeneID" id="111019874"/>
<evidence type="ECO:0000256" key="2">
    <source>
        <dbReference type="ARBA" id="ARBA00004240"/>
    </source>
</evidence>
<evidence type="ECO:0000256" key="5">
    <source>
        <dbReference type="ARBA" id="ARBA00022665"/>
    </source>
</evidence>
<evidence type="ECO:0000256" key="4">
    <source>
        <dbReference type="ARBA" id="ARBA00022617"/>
    </source>
</evidence>
<evidence type="ECO:0000313" key="17">
    <source>
        <dbReference type="Proteomes" id="UP000504603"/>
    </source>
</evidence>
<evidence type="ECO:0000259" key="16">
    <source>
        <dbReference type="SMART" id="SM01117"/>
    </source>
</evidence>
<evidence type="ECO:0000256" key="11">
    <source>
        <dbReference type="ARBA" id="ARBA00023121"/>
    </source>
</evidence>
<dbReference type="GO" id="GO:0005886">
    <property type="term" value="C:plasma membrane"/>
    <property type="evidence" value="ECO:0007669"/>
    <property type="project" value="UniProtKB-SubCell"/>
</dbReference>
<comment type="subcellular location">
    <subcellularLocation>
        <location evidence="1">Cell membrane</location>
    </subcellularLocation>
    <subcellularLocation>
        <location evidence="2">Endoplasmic reticulum</location>
    </subcellularLocation>
</comment>
<name>A0A6J1DCX2_MOMCH</name>
<organism evidence="17 18">
    <name type="scientific">Momordica charantia</name>
    <name type="common">Bitter gourd</name>
    <name type="synonym">Balsam pear</name>
    <dbReference type="NCBI Taxonomy" id="3673"/>
    <lineage>
        <taxon>Eukaryota</taxon>
        <taxon>Viridiplantae</taxon>
        <taxon>Streptophyta</taxon>
        <taxon>Embryophyta</taxon>
        <taxon>Tracheophyta</taxon>
        <taxon>Spermatophyta</taxon>
        <taxon>Magnoliopsida</taxon>
        <taxon>eudicotyledons</taxon>
        <taxon>Gunneridae</taxon>
        <taxon>Pentapetalae</taxon>
        <taxon>rosids</taxon>
        <taxon>fabids</taxon>
        <taxon>Cucurbitales</taxon>
        <taxon>Cucurbitaceae</taxon>
        <taxon>Momordiceae</taxon>
        <taxon>Momordica</taxon>
    </lineage>
</organism>
<dbReference type="RefSeq" id="XP_022152070.1">
    <property type="nucleotide sequence ID" value="XM_022296378.1"/>
</dbReference>
<dbReference type="KEGG" id="mcha:111019874"/>
<dbReference type="SUPFAM" id="SSF55856">
    <property type="entry name" value="Cytochrome b5-like heme/steroid binding domain"/>
    <property type="match status" value="1"/>
</dbReference>
<dbReference type="FunFam" id="3.10.120.10:FF:000006">
    <property type="entry name" value="Membrane steroid-binding protein 1"/>
    <property type="match status" value="1"/>
</dbReference>